<dbReference type="Gene3D" id="1.10.10.2210">
    <property type="match status" value="1"/>
</dbReference>
<comment type="catalytic activity">
    <reaction evidence="13 14">
        <text>DNA(n) + a 2'-deoxyribonucleoside 5'-triphosphate = DNA(n+1) + diphosphate</text>
        <dbReference type="Rhea" id="RHEA:22508"/>
        <dbReference type="Rhea" id="RHEA-COMP:17339"/>
        <dbReference type="Rhea" id="RHEA-COMP:17340"/>
        <dbReference type="ChEBI" id="CHEBI:33019"/>
        <dbReference type="ChEBI" id="CHEBI:61560"/>
        <dbReference type="ChEBI" id="CHEBI:173112"/>
        <dbReference type="EC" id="2.7.7.49"/>
    </reaction>
</comment>
<accession>A0A9N9RDV6</accession>
<keyword evidence="5 14" id="KW-0808">Transferase</keyword>
<dbReference type="OrthoDB" id="289721at2759"/>
<keyword evidence="17" id="KW-1185">Reference proteome</keyword>
<dbReference type="InterPro" id="IPR021891">
    <property type="entry name" value="Telomerase_RBD"/>
</dbReference>
<keyword evidence="6 14" id="KW-0548">Nucleotidyltransferase</keyword>
<proteinExistence type="inferred from homology"/>
<evidence type="ECO:0000256" key="1">
    <source>
        <dbReference type="ARBA" id="ARBA00008001"/>
    </source>
</evidence>
<comment type="function">
    <text evidence="14">Telomerase is a ribonucleoprotein enzyme essential for the replication of chromosome termini in most eukaryotes. It elongates telomeres. It is a reverse transcriptase that adds simple sequence repeats to chromosome ends by copying a template sequence within the RNA component of the enzyme.</text>
</comment>
<dbReference type="PANTHER" id="PTHR12066">
    <property type="entry name" value="TELOMERASE REVERSE TRANSCRIPTASE"/>
    <property type="match status" value="1"/>
</dbReference>
<dbReference type="EMBL" id="OU893338">
    <property type="protein sequence ID" value="CAG9794790.1"/>
    <property type="molecule type" value="Genomic_DNA"/>
</dbReference>
<comment type="subcellular location">
    <subcellularLocation>
        <location evidence="14">Nucleus</location>
    </subcellularLocation>
    <subcellularLocation>
        <location evidence="14">Chromosome</location>
        <location evidence="14">Telomere</location>
    </subcellularLocation>
</comment>
<gene>
    <name evidence="16" type="ORF">DIATSA_LOCUS12141</name>
</gene>
<evidence type="ECO:0000256" key="7">
    <source>
        <dbReference type="ARBA" id="ARBA00022723"/>
    </source>
</evidence>
<dbReference type="Gene3D" id="3.10.10.20">
    <property type="match status" value="1"/>
</dbReference>
<evidence type="ECO:0000313" key="16">
    <source>
        <dbReference type="EMBL" id="CAG9794790.1"/>
    </source>
</evidence>
<dbReference type="AlphaFoldDB" id="A0A9N9RDV6"/>
<keyword evidence="8 14" id="KW-0460">Magnesium</keyword>
<dbReference type="InterPro" id="IPR000477">
    <property type="entry name" value="RT_dom"/>
</dbReference>
<dbReference type="Proteomes" id="UP001153714">
    <property type="component" value="Chromosome 7"/>
</dbReference>
<dbReference type="GO" id="GO:0003720">
    <property type="term" value="F:telomerase activity"/>
    <property type="evidence" value="ECO:0007669"/>
    <property type="project" value="InterPro"/>
</dbReference>
<evidence type="ECO:0000256" key="12">
    <source>
        <dbReference type="ARBA" id="ARBA00032044"/>
    </source>
</evidence>
<protein>
    <recommendedName>
        <fullName evidence="3 14">Telomerase reverse transcriptase</fullName>
        <ecNumber evidence="2 14">2.7.7.49</ecNumber>
    </recommendedName>
    <alternativeName>
        <fullName evidence="12 14">Telomerase catalytic subunit</fullName>
    </alternativeName>
</protein>
<dbReference type="Pfam" id="PF12009">
    <property type="entry name" value="Telomerase_RBD"/>
    <property type="match status" value="1"/>
</dbReference>
<dbReference type="Gene3D" id="3.30.70.2630">
    <property type="match status" value="1"/>
</dbReference>
<evidence type="ECO:0000256" key="14">
    <source>
        <dbReference type="RuleBase" id="RU365061"/>
    </source>
</evidence>
<evidence type="ECO:0000256" key="9">
    <source>
        <dbReference type="ARBA" id="ARBA00022895"/>
    </source>
</evidence>
<evidence type="ECO:0000256" key="6">
    <source>
        <dbReference type="ARBA" id="ARBA00022695"/>
    </source>
</evidence>
<sequence length="711" mass="83824">MDTPICFTQLFVDKQNVRSSGNIFKVILLKEENHIQFLENVFEEPALVSQLSTDIEKVLFVLKTNIKNSSKDDFRSYFTKPNDLNLVSLNKSDVMNKCWTALISIIPKTFFGVKRNESLFKEIIETVIYGMKSQHIQLGKYMRKWDFSFTPWKSLSTSESDRILFNIVCWIIRNLLSLIICLNYHVTTCKLDHDENKLHFFWKHQWQSFFDKSIRKMVLKGIIKKVEPYSMGRKLVKNHDLDMRLKLKNIKKETPKLHLILKLNNDFRPIIRYKYDAQTSLEKQVIKRKLNFLRLLAGIYYPKMEVLYNSLYLKWLQLGKPKLYFIKTDLSNAFGSVDKTILLKIMQENFLKYQNKEENFQAKEKNIRLFKEIFNEVKRNFLIRAGSTVYLWKKGLVQGYTYSPALSEIYYQYLDDINFADHINNENDNVIKLFLRVVDDYFYITDSFTDALNFLDALKKYKNVNYEKTVVNFQYPDIKFSDEITFLGYSYRTVELQVSRASSVFSGQMCYKISFFSTVNNLYKFLESRIGQSSMQINGHIFNFLYNQESLVWEHIFTTFCLSANKFCTILALLCSTEDMATFLQLYKKKVTVKLGNTIIETLMKNKPSDFVFVYCINHFRYLSLLALSLCAKQTPKCAIIVPLINNELSKCNCIFGKWREHASRIDVNGSKLRMATKDICRRSDLRGVMRKFNCLPEGFQCFNLKLIHKT</sequence>
<evidence type="ECO:0000256" key="2">
    <source>
        <dbReference type="ARBA" id="ARBA00012493"/>
    </source>
</evidence>
<organism evidence="16 17">
    <name type="scientific">Diatraea saccharalis</name>
    <name type="common">sugarcane borer</name>
    <dbReference type="NCBI Taxonomy" id="40085"/>
    <lineage>
        <taxon>Eukaryota</taxon>
        <taxon>Metazoa</taxon>
        <taxon>Ecdysozoa</taxon>
        <taxon>Arthropoda</taxon>
        <taxon>Hexapoda</taxon>
        <taxon>Insecta</taxon>
        <taxon>Pterygota</taxon>
        <taxon>Neoptera</taxon>
        <taxon>Endopterygota</taxon>
        <taxon>Lepidoptera</taxon>
        <taxon>Glossata</taxon>
        <taxon>Ditrysia</taxon>
        <taxon>Pyraloidea</taxon>
        <taxon>Crambidae</taxon>
        <taxon>Crambinae</taxon>
        <taxon>Diatraea</taxon>
    </lineage>
</organism>
<dbReference type="GO" id="GO:0007004">
    <property type="term" value="P:telomere maintenance via telomerase"/>
    <property type="evidence" value="ECO:0007669"/>
    <property type="project" value="TreeGrafter"/>
</dbReference>
<dbReference type="PANTHER" id="PTHR12066:SF0">
    <property type="entry name" value="TELOMERASE REVERSE TRANSCRIPTASE"/>
    <property type="match status" value="1"/>
</dbReference>
<evidence type="ECO:0000256" key="3">
    <source>
        <dbReference type="ARBA" id="ARBA00016182"/>
    </source>
</evidence>
<dbReference type="GO" id="GO:0070034">
    <property type="term" value="F:telomerase RNA binding"/>
    <property type="evidence" value="ECO:0007669"/>
    <property type="project" value="TreeGrafter"/>
</dbReference>
<dbReference type="GO" id="GO:0046872">
    <property type="term" value="F:metal ion binding"/>
    <property type="evidence" value="ECO:0007669"/>
    <property type="project" value="UniProtKB-KW"/>
</dbReference>
<evidence type="ECO:0000256" key="4">
    <source>
        <dbReference type="ARBA" id="ARBA00022454"/>
    </source>
</evidence>
<dbReference type="GO" id="GO:0000333">
    <property type="term" value="C:telomerase catalytic core complex"/>
    <property type="evidence" value="ECO:0007669"/>
    <property type="project" value="TreeGrafter"/>
</dbReference>
<feature type="domain" description="Reverse transcriptase" evidence="15">
    <location>
        <begin position="241"/>
        <end position="491"/>
    </location>
</feature>
<keyword evidence="9 14" id="KW-0779">Telomere</keyword>
<keyword evidence="4 14" id="KW-0158">Chromosome</keyword>
<dbReference type="InterPro" id="IPR003545">
    <property type="entry name" value="Telomerase_RT"/>
</dbReference>
<reference evidence="16" key="2">
    <citation type="submission" date="2022-10" db="EMBL/GenBank/DDBJ databases">
        <authorList>
            <consortium name="ENA_rothamsted_submissions"/>
            <consortium name="culmorum"/>
            <person name="King R."/>
        </authorList>
    </citation>
    <scope>NUCLEOTIDE SEQUENCE</scope>
</reference>
<evidence type="ECO:0000256" key="10">
    <source>
        <dbReference type="ARBA" id="ARBA00022918"/>
    </source>
</evidence>
<dbReference type="GO" id="GO:0000781">
    <property type="term" value="C:chromosome, telomeric region"/>
    <property type="evidence" value="ECO:0007669"/>
    <property type="project" value="UniProtKB-SubCell"/>
</dbReference>
<dbReference type="EC" id="2.7.7.49" evidence="2 14"/>
<reference evidence="16" key="1">
    <citation type="submission" date="2021-12" db="EMBL/GenBank/DDBJ databases">
        <authorList>
            <person name="King R."/>
        </authorList>
    </citation>
    <scope>NUCLEOTIDE SEQUENCE</scope>
</reference>
<dbReference type="Gene3D" id="1.10.132.70">
    <property type="match status" value="1"/>
</dbReference>
<keyword evidence="11 14" id="KW-0539">Nucleus</keyword>
<evidence type="ECO:0000259" key="15">
    <source>
        <dbReference type="PROSITE" id="PS50878"/>
    </source>
</evidence>
<evidence type="ECO:0000256" key="5">
    <source>
        <dbReference type="ARBA" id="ARBA00022679"/>
    </source>
</evidence>
<keyword evidence="7 14" id="KW-0479">Metal-binding</keyword>
<name>A0A9N9RDV6_9NEOP</name>
<dbReference type="GO" id="GO:0042162">
    <property type="term" value="F:telomeric DNA binding"/>
    <property type="evidence" value="ECO:0007669"/>
    <property type="project" value="TreeGrafter"/>
</dbReference>
<dbReference type="CDD" id="cd01648">
    <property type="entry name" value="TERT"/>
    <property type="match status" value="1"/>
</dbReference>
<evidence type="ECO:0000256" key="8">
    <source>
        <dbReference type="ARBA" id="ARBA00022842"/>
    </source>
</evidence>
<evidence type="ECO:0000313" key="17">
    <source>
        <dbReference type="Proteomes" id="UP001153714"/>
    </source>
</evidence>
<evidence type="ECO:0000256" key="11">
    <source>
        <dbReference type="ARBA" id="ARBA00023242"/>
    </source>
</evidence>
<keyword evidence="10 14" id="KW-0695">RNA-directed DNA polymerase</keyword>
<evidence type="ECO:0000256" key="13">
    <source>
        <dbReference type="ARBA" id="ARBA00048173"/>
    </source>
</evidence>
<comment type="similarity">
    <text evidence="1 14">Belongs to the reverse transcriptase family. Telomerase subfamily.</text>
</comment>
<dbReference type="PROSITE" id="PS50878">
    <property type="entry name" value="RT_POL"/>
    <property type="match status" value="1"/>
</dbReference>